<evidence type="ECO:0000256" key="1">
    <source>
        <dbReference type="SAM" id="Phobius"/>
    </source>
</evidence>
<dbReference type="RefSeq" id="WP_266279387.1">
    <property type="nucleotide sequence ID" value="NZ_JAPKNF010000001.1"/>
</dbReference>
<evidence type="ECO:0000313" key="3">
    <source>
        <dbReference type="Proteomes" id="UP001223743"/>
    </source>
</evidence>
<feature type="transmembrane region" description="Helical" evidence="1">
    <location>
        <begin position="82"/>
        <end position="99"/>
    </location>
</feature>
<keyword evidence="3" id="KW-1185">Reference proteome</keyword>
<proteinExistence type="predicted"/>
<dbReference type="EMBL" id="JAUSWJ010000001">
    <property type="protein sequence ID" value="MDQ0516609.1"/>
    <property type="molecule type" value="Genomic_DNA"/>
</dbReference>
<reference evidence="2 3" key="1">
    <citation type="submission" date="2023-07" db="EMBL/GenBank/DDBJ databases">
        <title>Genomic Encyclopedia of Type Strains, Phase IV (KMG-IV): sequencing the most valuable type-strain genomes for metagenomic binning, comparative biology and taxonomic classification.</title>
        <authorList>
            <person name="Goeker M."/>
        </authorList>
    </citation>
    <scope>NUCLEOTIDE SEQUENCE [LARGE SCALE GENOMIC DNA]</scope>
    <source>
        <strain evidence="2 3">B1-1</strain>
    </source>
</reference>
<keyword evidence="1" id="KW-1133">Transmembrane helix</keyword>
<protein>
    <submittedName>
        <fullName evidence="2">Uncharacterized protein</fullName>
    </submittedName>
</protein>
<keyword evidence="1" id="KW-0472">Membrane</keyword>
<comment type="caution">
    <text evidence="2">The sequence shown here is derived from an EMBL/GenBank/DDBJ whole genome shotgun (WGS) entry which is preliminary data.</text>
</comment>
<feature type="transmembrane region" description="Helical" evidence="1">
    <location>
        <begin position="111"/>
        <end position="128"/>
    </location>
</feature>
<organism evidence="2 3">
    <name type="scientific">Kaistia geumhonensis</name>
    <dbReference type="NCBI Taxonomy" id="410839"/>
    <lineage>
        <taxon>Bacteria</taxon>
        <taxon>Pseudomonadati</taxon>
        <taxon>Pseudomonadota</taxon>
        <taxon>Alphaproteobacteria</taxon>
        <taxon>Hyphomicrobiales</taxon>
        <taxon>Kaistiaceae</taxon>
        <taxon>Kaistia</taxon>
    </lineage>
</organism>
<evidence type="ECO:0000313" key="2">
    <source>
        <dbReference type="EMBL" id="MDQ0516609.1"/>
    </source>
</evidence>
<name>A0ABU0M6M2_9HYPH</name>
<gene>
    <name evidence="2" type="ORF">QO015_002222</name>
</gene>
<feature type="transmembrane region" description="Helical" evidence="1">
    <location>
        <begin position="52"/>
        <end position="73"/>
    </location>
</feature>
<feature type="transmembrane region" description="Helical" evidence="1">
    <location>
        <begin position="7"/>
        <end position="32"/>
    </location>
</feature>
<sequence>MRAFLRIILVIPLGLIAAILAATAVYLAAFGFPAADFAATPEGLPPPVLQPALVLTAVIARTALLPFLVAIAASEIFAFRSLLGWLLFGGLLGFGLQLLGFPPELAAPSSFLPPTAGGIAGAFAYWLVAGRGAGLSLTSPERE</sequence>
<dbReference type="Proteomes" id="UP001223743">
    <property type="component" value="Unassembled WGS sequence"/>
</dbReference>
<keyword evidence="1" id="KW-0812">Transmembrane</keyword>
<accession>A0ABU0M6M2</accession>